<protein>
    <submittedName>
        <fullName evidence="1">Uncharacterized protein</fullName>
    </submittedName>
</protein>
<evidence type="ECO:0000313" key="1">
    <source>
        <dbReference type="EMBL" id="GBN86915.1"/>
    </source>
</evidence>
<name>A0A4Y2SI81_ARAVE</name>
<organism evidence="1 2">
    <name type="scientific">Araneus ventricosus</name>
    <name type="common">Orbweaver spider</name>
    <name type="synonym">Epeira ventricosa</name>
    <dbReference type="NCBI Taxonomy" id="182803"/>
    <lineage>
        <taxon>Eukaryota</taxon>
        <taxon>Metazoa</taxon>
        <taxon>Ecdysozoa</taxon>
        <taxon>Arthropoda</taxon>
        <taxon>Chelicerata</taxon>
        <taxon>Arachnida</taxon>
        <taxon>Araneae</taxon>
        <taxon>Araneomorphae</taxon>
        <taxon>Entelegynae</taxon>
        <taxon>Araneoidea</taxon>
        <taxon>Araneidae</taxon>
        <taxon>Araneus</taxon>
    </lineage>
</organism>
<evidence type="ECO:0000313" key="2">
    <source>
        <dbReference type="Proteomes" id="UP000499080"/>
    </source>
</evidence>
<reference evidence="1 2" key="1">
    <citation type="journal article" date="2019" name="Sci. Rep.">
        <title>Orb-weaving spider Araneus ventricosus genome elucidates the spidroin gene catalogue.</title>
        <authorList>
            <person name="Kono N."/>
            <person name="Nakamura H."/>
            <person name="Ohtoshi R."/>
            <person name="Moran D.A.P."/>
            <person name="Shinohara A."/>
            <person name="Yoshida Y."/>
            <person name="Fujiwara M."/>
            <person name="Mori M."/>
            <person name="Tomita M."/>
            <person name="Arakawa K."/>
        </authorList>
    </citation>
    <scope>NUCLEOTIDE SEQUENCE [LARGE SCALE GENOMIC DNA]</scope>
</reference>
<dbReference type="Proteomes" id="UP000499080">
    <property type="component" value="Unassembled WGS sequence"/>
</dbReference>
<sequence>MGIFHSPSMPVVSIDEIVALRICLVGKSVVYYIDIADIKLLQRVLNDVCSTKRLPGLNLGWKQVYLVGDVIYILFHLKLQNMNGNPEPLFYHL</sequence>
<comment type="caution">
    <text evidence="1">The sequence shown here is derived from an EMBL/GenBank/DDBJ whole genome shotgun (WGS) entry which is preliminary data.</text>
</comment>
<gene>
    <name evidence="1" type="ORF">AVEN_183697_1</name>
</gene>
<dbReference type="AlphaFoldDB" id="A0A4Y2SI81"/>
<keyword evidence="2" id="KW-1185">Reference proteome</keyword>
<accession>A0A4Y2SI81</accession>
<dbReference type="EMBL" id="BGPR01021534">
    <property type="protein sequence ID" value="GBN86915.1"/>
    <property type="molecule type" value="Genomic_DNA"/>
</dbReference>
<proteinExistence type="predicted"/>